<evidence type="ECO:0000256" key="4">
    <source>
        <dbReference type="ARBA" id="ARBA00022989"/>
    </source>
</evidence>
<feature type="transmembrane region" description="Helical" evidence="8">
    <location>
        <begin position="387"/>
        <end position="407"/>
    </location>
</feature>
<comment type="subcellular location">
    <subcellularLocation>
        <location evidence="1">Cell membrane</location>
        <topology evidence="1">Multi-pass membrane protein</topology>
    </subcellularLocation>
</comment>
<evidence type="ECO:0000256" key="3">
    <source>
        <dbReference type="ARBA" id="ARBA00022692"/>
    </source>
</evidence>
<proteinExistence type="predicted"/>
<evidence type="ECO:0000313" key="10">
    <source>
        <dbReference type="Proteomes" id="UP000708208"/>
    </source>
</evidence>
<gene>
    <name evidence="9" type="ORF">AFUS01_LOCUS11196</name>
</gene>
<feature type="transmembrane region" description="Helical" evidence="8">
    <location>
        <begin position="324"/>
        <end position="350"/>
    </location>
</feature>
<evidence type="ECO:0000256" key="6">
    <source>
        <dbReference type="ARBA" id="ARBA00023170"/>
    </source>
</evidence>
<dbReference type="AlphaFoldDB" id="A0A8J2K849"/>
<evidence type="ECO:0000313" key="9">
    <source>
        <dbReference type="EMBL" id="CAG7722019.1"/>
    </source>
</evidence>
<keyword evidence="3 8" id="KW-0812">Transmembrane</keyword>
<reference evidence="9" key="1">
    <citation type="submission" date="2021-06" db="EMBL/GenBank/DDBJ databases">
        <authorList>
            <person name="Hodson N. C."/>
            <person name="Mongue J. A."/>
            <person name="Jaron S. K."/>
        </authorList>
    </citation>
    <scope>NUCLEOTIDE SEQUENCE</scope>
</reference>
<keyword evidence="4 8" id="KW-1133">Transmembrane helix</keyword>
<evidence type="ECO:0000256" key="8">
    <source>
        <dbReference type="SAM" id="Phobius"/>
    </source>
</evidence>
<dbReference type="PANTHER" id="PTHR42643">
    <property type="entry name" value="IONOTROPIC RECEPTOR 20A-RELATED"/>
    <property type="match status" value="1"/>
</dbReference>
<keyword evidence="6" id="KW-0675">Receptor</keyword>
<keyword evidence="7" id="KW-0325">Glycoprotein</keyword>
<sequence length="502" mass="57400">MLTTQIIVEAGTYLHGDKILESHLGFAIIQTPFLAVEVEPEMKFLKSLLKTRKLHQCDLLFINPVKHSLREETPRDTCFKSLSLKSSSNLTWNQNLESSENPETKKRWNVGFKKYEKLCQVVVLFVIPNQADISSLTNQLSTKIMTKFYPITRRNEDYYIFFTVGKVPIPLVSALVTKISLLTRVHFNEITENVFPKLNQLSGKNLRISLATGVQSRIALKNVSSSRFKYVRGLYAFMIPEFEKRLNTSIPFPAEGTAESGNLRKDGSWSGVMGDVVDDKADIGFCAGINWLRYQYNVIAAIMEFVVLTFTTGKQPPEFPIHAIFLPFTLVIWILMTISIFFGCVITWMLMVSRKQTRSIIETNKYDMFEFIMSALFEKAVTIRGSLLLRNFCTFWSLMGLIVATLYKGKVVGMLAFPYYPPTPKNFNELGVSDFNWGLQFYGGLAYDLFRLSTNPTFQHLASRMEFEKNEYKCYEKARTSKYGKSDISASCISDGVYEERV</sequence>
<evidence type="ECO:0000256" key="5">
    <source>
        <dbReference type="ARBA" id="ARBA00023136"/>
    </source>
</evidence>
<organism evidence="9 10">
    <name type="scientific">Allacma fusca</name>
    <dbReference type="NCBI Taxonomy" id="39272"/>
    <lineage>
        <taxon>Eukaryota</taxon>
        <taxon>Metazoa</taxon>
        <taxon>Ecdysozoa</taxon>
        <taxon>Arthropoda</taxon>
        <taxon>Hexapoda</taxon>
        <taxon>Collembola</taxon>
        <taxon>Symphypleona</taxon>
        <taxon>Sminthuridae</taxon>
        <taxon>Allacma</taxon>
    </lineage>
</organism>
<name>A0A8J2K849_9HEXA</name>
<evidence type="ECO:0000256" key="7">
    <source>
        <dbReference type="ARBA" id="ARBA00023180"/>
    </source>
</evidence>
<dbReference type="Proteomes" id="UP000708208">
    <property type="component" value="Unassembled WGS sequence"/>
</dbReference>
<comment type="caution">
    <text evidence="9">The sequence shown here is derived from an EMBL/GenBank/DDBJ whole genome shotgun (WGS) entry which is preliminary data.</text>
</comment>
<evidence type="ECO:0000256" key="2">
    <source>
        <dbReference type="ARBA" id="ARBA00022475"/>
    </source>
</evidence>
<dbReference type="InterPro" id="IPR052192">
    <property type="entry name" value="Insect_Ionotropic_Sensory_Rcpt"/>
</dbReference>
<accession>A0A8J2K849</accession>
<dbReference type="OrthoDB" id="8182981at2759"/>
<keyword evidence="2" id="KW-1003">Cell membrane</keyword>
<dbReference type="GO" id="GO:0005886">
    <property type="term" value="C:plasma membrane"/>
    <property type="evidence" value="ECO:0007669"/>
    <property type="project" value="UniProtKB-SubCell"/>
</dbReference>
<keyword evidence="5 8" id="KW-0472">Membrane</keyword>
<dbReference type="EMBL" id="CAJVCH010085434">
    <property type="protein sequence ID" value="CAG7722019.1"/>
    <property type="molecule type" value="Genomic_DNA"/>
</dbReference>
<protein>
    <submittedName>
        <fullName evidence="9">Uncharacterized protein</fullName>
    </submittedName>
</protein>
<evidence type="ECO:0000256" key="1">
    <source>
        <dbReference type="ARBA" id="ARBA00004651"/>
    </source>
</evidence>
<keyword evidence="10" id="KW-1185">Reference proteome</keyword>
<dbReference type="PANTHER" id="PTHR42643:SF24">
    <property type="entry name" value="IONOTROPIC RECEPTOR 60A"/>
    <property type="match status" value="1"/>
</dbReference>